<dbReference type="SUPFAM" id="SSF53756">
    <property type="entry name" value="UDP-Glycosyltransferase/glycogen phosphorylase"/>
    <property type="match status" value="1"/>
</dbReference>
<comment type="caution">
    <text evidence="1">The sequence shown here is derived from an EMBL/GenBank/DDBJ whole genome shotgun (WGS) entry which is preliminary data.</text>
</comment>
<dbReference type="EMBL" id="QGNW01000002">
    <property type="protein sequence ID" value="RVX22871.1"/>
    <property type="molecule type" value="Genomic_DNA"/>
</dbReference>
<dbReference type="Proteomes" id="UP000288805">
    <property type="component" value="Unassembled WGS sequence"/>
</dbReference>
<accession>A0A438KNU1</accession>
<dbReference type="AlphaFoldDB" id="A0A438KNU1"/>
<evidence type="ECO:0000313" key="1">
    <source>
        <dbReference type="EMBL" id="RVX22871.1"/>
    </source>
</evidence>
<protein>
    <submittedName>
        <fullName evidence="1">UDP-glycosyltransferase 87A2</fullName>
    </submittedName>
</protein>
<dbReference type="Gene3D" id="3.40.50.2000">
    <property type="entry name" value="Glycogen Phosphorylase B"/>
    <property type="match status" value="1"/>
</dbReference>
<dbReference type="GO" id="GO:0016740">
    <property type="term" value="F:transferase activity"/>
    <property type="evidence" value="ECO:0007669"/>
    <property type="project" value="UniProtKB-KW"/>
</dbReference>
<organism evidence="1 2">
    <name type="scientific">Vitis vinifera</name>
    <name type="common">Grape</name>
    <dbReference type="NCBI Taxonomy" id="29760"/>
    <lineage>
        <taxon>Eukaryota</taxon>
        <taxon>Viridiplantae</taxon>
        <taxon>Streptophyta</taxon>
        <taxon>Embryophyta</taxon>
        <taxon>Tracheophyta</taxon>
        <taxon>Spermatophyta</taxon>
        <taxon>Magnoliopsida</taxon>
        <taxon>eudicotyledons</taxon>
        <taxon>Gunneridae</taxon>
        <taxon>Pentapetalae</taxon>
        <taxon>rosids</taxon>
        <taxon>Vitales</taxon>
        <taxon>Vitaceae</taxon>
        <taxon>Viteae</taxon>
        <taxon>Vitis</taxon>
    </lineage>
</organism>
<name>A0A438KNU1_VITVI</name>
<sequence>MDSEHAGLTRSCHVVAMPFPGIGHVNPMMNFCKLPASRRNDILITFVVTEKLFGAG</sequence>
<keyword evidence="1" id="KW-0808">Transferase</keyword>
<evidence type="ECO:0000313" key="2">
    <source>
        <dbReference type="Proteomes" id="UP000288805"/>
    </source>
</evidence>
<proteinExistence type="predicted"/>
<reference evidence="1 2" key="1">
    <citation type="journal article" date="2018" name="PLoS Genet.">
        <title>Population sequencing reveals clonal diversity and ancestral inbreeding in the grapevine cultivar Chardonnay.</title>
        <authorList>
            <person name="Roach M.J."/>
            <person name="Johnson D.L."/>
            <person name="Bohlmann J."/>
            <person name="van Vuuren H.J."/>
            <person name="Jones S.J."/>
            <person name="Pretorius I.S."/>
            <person name="Schmidt S.A."/>
            <person name="Borneman A.R."/>
        </authorList>
    </citation>
    <scope>NUCLEOTIDE SEQUENCE [LARGE SCALE GENOMIC DNA]</scope>
    <source>
        <strain evidence="2">cv. Chardonnay</strain>
        <tissue evidence="1">Leaf</tissue>
    </source>
</reference>
<gene>
    <name evidence="1" type="primary">UGT87A2_3</name>
    <name evidence="1" type="ORF">CK203_008258</name>
</gene>